<evidence type="ECO:0000313" key="3">
    <source>
        <dbReference type="Proteomes" id="UP000703661"/>
    </source>
</evidence>
<feature type="compositionally biased region" description="Low complexity" evidence="1">
    <location>
        <begin position="1"/>
        <end position="14"/>
    </location>
</feature>
<reference evidence="2" key="1">
    <citation type="journal article" date="2020" name="Fungal Divers.">
        <title>Resolving the Mortierellaceae phylogeny through synthesis of multi-gene phylogenetics and phylogenomics.</title>
        <authorList>
            <person name="Vandepol N."/>
            <person name="Liber J."/>
            <person name="Desiro A."/>
            <person name="Na H."/>
            <person name="Kennedy M."/>
            <person name="Barry K."/>
            <person name="Grigoriev I.V."/>
            <person name="Miller A.N."/>
            <person name="O'Donnell K."/>
            <person name="Stajich J.E."/>
            <person name="Bonito G."/>
        </authorList>
    </citation>
    <scope>NUCLEOTIDE SEQUENCE</scope>
    <source>
        <strain evidence="2">NRRL 2769</strain>
    </source>
</reference>
<dbReference type="Pfam" id="PF12824">
    <property type="entry name" value="MRP-L20"/>
    <property type="match status" value="1"/>
</dbReference>
<gene>
    <name evidence="2" type="ORF">BGZ80_005417</name>
</gene>
<feature type="region of interest" description="Disordered" evidence="1">
    <location>
        <begin position="135"/>
        <end position="162"/>
    </location>
</feature>
<feature type="compositionally biased region" description="Basic and acidic residues" evidence="1">
    <location>
        <begin position="57"/>
        <end position="90"/>
    </location>
</feature>
<proteinExistence type="predicted"/>
<name>A0A9P6N0U8_9FUNG</name>
<dbReference type="EMBL" id="JAAAID010000267">
    <property type="protein sequence ID" value="KAG0019689.1"/>
    <property type="molecule type" value="Genomic_DNA"/>
</dbReference>
<comment type="caution">
    <text evidence="2">The sequence shown here is derived from an EMBL/GenBank/DDBJ whole genome shotgun (WGS) entry which is preliminary data.</text>
</comment>
<dbReference type="Proteomes" id="UP000703661">
    <property type="component" value="Unassembled WGS sequence"/>
</dbReference>
<evidence type="ECO:0000313" key="2">
    <source>
        <dbReference type="EMBL" id="KAG0019689.1"/>
    </source>
</evidence>
<feature type="compositionally biased region" description="Polar residues" evidence="1">
    <location>
        <begin position="136"/>
        <end position="147"/>
    </location>
</feature>
<sequence>MGSSASKTTSGAKSAARHFPSANVIHERAANATAAAAAASKATASKTAAASSSPKQDYLEEQKRLEEELSRYDEQLKKSGKFDGESRPLEDTPSAAELQFFGNLRSIGQVKVPNPDQIKHQEAAEILKHKLPAKPISSSSNTVPFAQSSPFPPTTSNSSETGANLTSLKLMQLLQLRNQDPSVWTLDQLSEEFSMKKEDIQAVTKYINTYTILPGKDAKGRESGVWCEDLRGVEILERPSSVLKDGSEADETKSKSPSGGAARSGSENKARTK</sequence>
<accession>A0A9P6N0U8</accession>
<keyword evidence="3" id="KW-1185">Reference proteome</keyword>
<feature type="region of interest" description="Disordered" evidence="1">
    <location>
        <begin position="37"/>
        <end position="97"/>
    </location>
</feature>
<protein>
    <submittedName>
        <fullName evidence="2">Uncharacterized protein</fullName>
    </submittedName>
</protein>
<dbReference type="AlphaFoldDB" id="A0A9P6N0U8"/>
<feature type="compositionally biased region" description="Basic and acidic residues" evidence="1">
    <location>
        <begin position="245"/>
        <end position="254"/>
    </location>
</feature>
<dbReference type="OrthoDB" id="2434756at2759"/>
<feature type="region of interest" description="Disordered" evidence="1">
    <location>
        <begin position="237"/>
        <end position="273"/>
    </location>
</feature>
<feature type="compositionally biased region" description="Low complexity" evidence="1">
    <location>
        <begin position="37"/>
        <end position="53"/>
    </location>
</feature>
<organism evidence="2 3">
    <name type="scientific">Entomortierella chlamydospora</name>
    <dbReference type="NCBI Taxonomy" id="101097"/>
    <lineage>
        <taxon>Eukaryota</taxon>
        <taxon>Fungi</taxon>
        <taxon>Fungi incertae sedis</taxon>
        <taxon>Mucoromycota</taxon>
        <taxon>Mortierellomycotina</taxon>
        <taxon>Mortierellomycetes</taxon>
        <taxon>Mortierellales</taxon>
        <taxon>Mortierellaceae</taxon>
        <taxon>Entomortierella</taxon>
    </lineage>
</organism>
<evidence type="ECO:0000256" key="1">
    <source>
        <dbReference type="SAM" id="MobiDB-lite"/>
    </source>
</evidence>
<feature type="region of interest" description="Disordered" evidence="1">
    <location>
        <begin position="1"/>
        <end position="24"/>
    </location>
</feature>